<dbReference type="HOGENOM" id="CLU_833691_0_0_4"/>
<evidence type="ECO:0000313" key="3">
    <source>
        <dbReference type="Proteomes" id="UP000006552"/>
    </source>
</evidence>
<gene>
    <name evidence="2" type="ORF">p1B100</name>
</gene>
<dbReference type="Proteomes" id="UP000006552">
    <property type="component" value="Plasmid 1"/>
</dbReference>
<dbReference type="KEGG" id="eba:p1B100"/>
<keyword evidence="3" id="KW-1185">Reference proteome</keyword>
<organism evidence="2 3">
    <name type="scientific">Aromatoleum aromaticum (strain DSM 19018 / LMG 30748 / EbN1)</name>
    <name type="common">Azoarcus sp. (strain EbN1)</name>
    <dbReference type="NCBI Taxonomy" id="76114"/>
    <lineage>
        <taxon>Bacteria</taxon>
        <taxon>Pseudomonadati</taxon>
        <taxon>Pseudomonadota</taxon>
        <taxon>Betaproteobacteria</taxon>
        <taxon>Rhodocyclales</taxon>
        <taxon>Rhodocyclaceae</taxon>
        <taxon>Aromatoleum</taxon>
    </lineage>
</organism>
<dbReference type="AlphaFoldDB" id="Q5NX95"/>
<proteinExistence type="predicted"/>
<reference evidence="2 3" key="1">
    <citation type="journal article" date="2005" name="Arch. Microbiol.">
        <title>The genome sequence of an anaerobic aromatic-degrading denitrifying bacterium, strain EbN1.</title>
        <authorList>
            <person name="Rabus R."/>
            <person name="Kube M."/>
            <person name="Heider J."/>
            <person name="Beck A."/>
            <person name="Heitmann K."/>
            <person name="Widdel F."/>
            <person name="Reinhardt R."/>
        </authorList>
    </citation>
    <scope>NUCLEOTIDE SEQUENCE [LARGE SCALE GENOMIC DNA]</scope>
    <source>
        <strain evidence="2 3">EbN1</strain>
        <plasmid evidence="3">Plasmid pAzo1</plasmid>
    </source>
</reference>
<dbReference type="RefSeq" id="WP_011254858.1">
    <property type="nucleotide sequence ID" value="NC_006823.1"/>
</dbReference>
<name>Q5NX95_AROAE</name>
<feature type="coiled-coil region" evidence="1">
    <location>
        <begin position="264"/>
        <end position="296"/>
    </location>
</feature>
<sequence>MLSQERRRIAALYQYPDGFLNVGWFAGYLRRKAGDGRHFQIQQTNLDNHNLDLVLRKYDEIPPQFHDLKPLRAICNLTGKIIGEDPVTKEPIRTVVATAVGFDVATVLDMPIDSAFDKIPVAGAPTTNFEDHGVKLFSGRDDKLSDSSNMVRLAGIIAATRFRAPNPEKGIRARCEILLRQKEDESQLIPVRYYGRLASAVYERVMRGAACEIVGRLLADVKRTGEPIDPETGIEPVRKIHFIECTTAPGVTTKNEIKVTPEWMVKMRQELQDSQRQRAEARARRIEQQKAALLAGGGSKQSPVAEVSDAEAQALFDTL</sequence>
<dbReference type="EMBL" id="CR555307">
    <property type="protein sequence ID" value="CAI10319.1"/>
    <property type="molecule type" value="Genomic_DNA"/>
</dbReference>
<accession>Q5NX95</accession>
<geneLocation type="plasmid" evidence="3">
    <name>pAzo1</name>
</geneLocation>
<keyword evidence="1" id="KW-0175">Coiled coil</keyword>
<protein>
    <submittedName>
        <fullName evidence="2">Uncharacterized protein</fullName>
    </submittedName>
</protein>
<keyword evidence="2" id="KW-0614">Plasmid</keyword>
<evidence type="ECO:0000313" key="2">
    <source>
        <dbReference type="EMBL" id="CAI10319.1"/>
    </source>
</evidence>
<dbReference type="OrthoDB" id="6823607at2"/>
<evidence type="ECO:0000256" key="1">
    <source>
        <dbReference type="SAM" id="Coils"/>
    </source>
</evidence>